<organism evidence="17">
    <name type="scientific">Chromera velia CCMP2878</name>
    <dbReference type="NCBI Taxonomy" id="1169474"/>
    <lineage>
        <taxon>Eukaryota</taxon>
        <taxon>Sar</taxon>
        <taxon>Alveolata</taxon>
        <taxon>Colpodellida</taxon>
        <taxon>Chromeraceae</taxon>
        <taxon>Chromera</taxon>
    </lineage>
</organism>
<keyword evidence="10 16" id="KW-1133">Transmembrane helix</keyword>
<evidence type="ECO:0000256" key="10">
    <source>
        <dbReference type="ARBA" id="ARBA00022989"/>
    </source>
</evidence>
<dbReference type="Gene3D" id="1.20.120.1630">
    <property type="match status" value="1"/>
</dbReference>
<feature type="transmembrane region" description="Helical" evidence="16">
    <location>
        <begin position="24"/>
        <end position="42"/>
    </location>
</feature>
<accession>A0A0G4FVB1</accession>
<feature type="transmembrane region" description="Helical" evidence="16">
    <location>
        <begin position="49"/>
        <end position="66"/>
    </location>
</feature>
<evidence type="ECO:0000256" key="12">
    <source>
        <dbReference type="ARBA" id="ARBA00023136"/>
    </source>
</evidence>
<dbReference type="PANTHER" id="PTHR15458">
    <property type="entry name" value="PHOSPHATIDYLETHANOLAMINE N-METHYLTRANSFERASE"/>
    <property type="match status" value="1"/>
</dbReference>
<dbReference type="GO" id="GO:0032259">
    <property type="term" value="P:methylation"/>
    <property type="evidence" value="ECO:0007669"/>
    <property type="project" value="UniProtKB-KW"/>
</dbReference>
<dbReference type="GO" id="GO:0000773">
    <property type="term" value="F:phosphatidyl-N-methylethanolamine N-methyltransferase activity"/>
    <property type="evidence" value="ECO:0007669"/>
    <property type="project" value="UniProtKB-EC"/>
</dbReference>
<evidence type="ECO:0000256" key="3">
    <source>
        <dbReference type="ARBA" id="ARBA00005189"/>
    </source>
</evidence>
<evidence type="ECO:0000256" key="1">
    <source>
        <dbReference type="ARBA" id="ARBA00004477"/>
    </source>
</evidence>
<keyword evidence="6" id="KW-0808">Transferase</keyword>
<dbReference type="InterPro" id="IPR007318">
    <property type="entry name" value="Phopholipid_MeTrfase"/>
</dbReference>
<evidence type="ECO:0000256" key="11">
    <source>
        <dbReference type="ARBA" id="ARBA00023098"/>
    </source>
</evidence>
<dbReference type="PANTHER" id="PTHR15458:SF5">
    <property type="entry name" value="PHOSPHATIDYLETHANOLAMINE N-METHYLTRANSFERASE"/>
    <property type="match status" value="1"/>
</dbReference>
<feature type="transmembrane region" description="Helical" evidence="16">
    <location>
        <begin position="479"/>
        <end position="499"/>
    </location>
</feature>
<evidence type="ECO:0000256" key="2">
    <source>
        <dbReference type="ARBA" id="ARBA00004969"/>
    </source>
</evidence>
<evidence type="ECO:0000256" key="8">
    <source>
        <dbReference type="ARBA" id="ARBA00022692"/>
    </source>
</evidence>
<feature type="transmembrane region" description="Helical" evidence="16">
    <location>
        <begin position="423"/>
        <end position="442"/>
    </location>
</feature>
<keyword evidence="5" id="KW-0489">Methyltransferase</keyword>
<dbReference type="UniPathway" id="UPA00753"/>
<dbReference type="Pfam" id="PF04191">
    <property type="entry name" value="PEMT"/>
    <property type="match status" value="1"/>
</dbReference>
<comment type="subcellular location">
    <subcellularLocation>
        <location evidence="1">Endoplasmic reticulum membrane</location>
        <topology evidence="1">Multi-pass membrane protein</topology>
    </subcellularLocation>
</comment>
<reference evidence="17" key="1">
    <citation type="submission" date="2014-11" db="EMBL/GenBank/DDBJ databases">
        <authorList>
            <person name="Otto D Thomas"/>
            <person name="Naeem Raeece"/>
        </authorList>
    </citation>
    <scope>NUCLEOTIDE SEQUENCE</scope>
</reference>
<keyword evidence="4" id="KW-0444">Lipid biosynthesis</keyword>
<feature type="transmembrane region" description="Helical" evidence="16">
    <location>
        <begin position="72"/>
        <end position="91"/>
    </location>
</feature>
<keyword evidence="9" id="KW-0256">Endoplasmic reticulum</keyword>
<evidence type="ECO:0000256" key="14">
    <source>
        <dbReference type="ARBA" id="ARBA00023264"/>
    </source>
</evidence>
<evidence type="ECO:0000256" key="15">
    <source>
        <dbReference type="ARBA" id="ARBA00034137"/>
    </source>
</evidence>
<gene>
    <name evidence="17" type="ORF">Cvel_18944</name>
</gene>
<dbReference type="EMBL" id="CDMZ01000663">
    <property type="protein sequence ID" value="CEM19048.1"/>
    <property type="molecule type" value="Genomic_DNA"/>
</dbReference>
<keyword evidence="13" id="KW-0594">Phospholipid biosynthesis</keyword>
<dbReference type="GO" id="GO:0006656">
    <property type="term" value="P:phosphatidylcholine biosynthetic process"/>
    <property type="evidence" value="ECO:0007669"/>
    <property type="project" value="UniProtKB-UniPathway"/>
</dbReference>
<feature type="transmembrane region" description="Helical" evidence="16">
    <location>
        <begin position="520"/>
        <end position="544"/>
    </location>
</feature>
<feature type="transmembrane region" description="Helical" evidence="16">
    <location>
        <begin position="550"/>
        <end position="567"/>
    </location>
</feature>
<dbReference type="InterPro" id="IPR024960">
    <property type="entry name" value="PEMT/MFAP"/>
</dbReference>
<protein>
    <recommendedName>
        <fullName evidence="15">phosphatidyl-N-methylethanolamine N-methyltransferase</fullName>
        <ecNumber evidence="15">2.1.1.71</ecNumber>
    </recommendedName>
</protein>
<comment type="pathway">
    <text evidence="2">Phospholipid metabolism; phosphatidylcholine biosynthesis.</text>
</comment>
<keyword evidence="11" id="KW-0443">Lipid metabolism</keyword>
<dbReference type="EC" id="2.1.1.71" evidence="15"/>
<evidence type="ECO:0000256" key="4">
    <source>
        <dbReference type="ARBA" id="ARBA00022516"/>
    </source>
</evidence>
<name>A0A0G4FVB1_9ALVE</name>
<evidence type="ECO:0000256" key="7">
    <source>
        <dbReference type="ARBA" id="ARBA00022691"/>
    </source>
</evidence>
<evidence type="ECO:0000256" key="5">
    <source>
        <dbReference type="ARBA" id="ARBA00022603"/>
    </source>
</evidence>
<evidence type="ECO:0000256" key="9">
    <source>
        <dbReference type="ARBA" id="ARBA00022824"/>
    </source>
</evidence>
<keyword evidence="8 16" id="KW-0812">Transmembrane</keyword>
<proteinExistence type="predicted"/>
<keyword evidence="14" id="KW-1208">Phospholipid metabolism</keyword>
<keyword evidence="7" id="KW-0949">S-adenosyl-L-methionine</keyword>
<evidence type="ECO:0000256" key="6">
    <source>
        <dbReference type="ARBA" id="ARBA00022679"/>
    </source>
</evidence>
<dbReference type="VEuPathDB" id="CryptoDB:Cvel_18944"/>
<sequence>MGLPEFFESLAVDFRKYHRNTLNIALHLLTTPGGIAASLCLLKNQTSPEVIFATGAVYQLLIFAFMPSVTLWFATGLLTGLCVAFGAFVPMTQAQALWLLGGAVVGQELAHLITGEKTYMSTYIKESRWLSLLAEHTFLLLPLVLDSTFNMEGCFLNCMVNQNRTVFAKLDDQEERELRQTICDFVREKNPVKTSTTHHWFHALEGRVKEAFEGLAHSPKIFSAFRELYDEGAYEVEVVEGMNEIYVACEHFRGNSDQVFYMKHIDGPYAIFPFCSVYRAMLACNTNNQIETHFPGLPGMNVLSDGDIMGFDFNRELHYIDNSDKPNTDFRINLKLHYAVYPRCLKPLGKLCKWLTTRYDIGARNLFLYTIKPTTFFQRFMAWQVLSTTWLMAYTESFVGFQNILYFSLLGMAAFALKSYEVFLVGSSFLHYFLYIATYYQRKNVAYKLFLRDAALYKLLGIGQLVTLYAINFVKAPDLLSIALVAVGYGIAGSAYVALGHERTYFGSELGHHEPKWIRAFPYNMVPHPMIVGALIAMTGFWKLDALRDAFPVMYGVIPAHMLLYYAHMVQEMLNMWANTTTERLCSFKLRQGAELVERRRGKKAL</sequence>
<comment type="pathway">
    <text evidence="3">Lipid metabolism.</text>
</comment>
<evidence type="ECO:0000256" key="13">
    <source>
        <dbReference type="ARBA" id="ARBA00023209"/>
    </source>
</evidence>
<feature type="transmembrane region" description="Helical" evidence="16">
    <location>
        <begin position="454"/>
        <end position="473"/>
    </location>
</feature>
<dbReference type="AlphaFoldDB" id="A0A0G4FVB1"/>
<dbReference type="GO" id="GO:0005789">
    <property type="term" value="C:endoplasmic reticulum membrane"/>
    <property type="evidence" value="ECO:0007669"/>
    <property type="project" value="UniProtKB-SubCell"/>
</dbReference>
<evidence type="ECO:0000256" key="16">
    <source>
        <dbReference type="SAM" id="Phobius"/>
    </source>
</evidence>
<evidence type="ECO:0000313" key="17">
    <source>
        <dbReference type="EMBL" id="CEM19048.1"/>
    </source>
</evidence>
<keyword evidence="12 16" id="KW-0472">Membrane</keyword>